<keyword evidence="2" id="KW-1185">Reference proteome</keyword>
<dbReference type="Proteomes" id="UP000321839">
    <property type="component" value="Unassembled WGS sequence"/>
</dbReference>
<sequence length="82" mass="9773">MEGFEFLIIKTFCNYFKDEVNKKFAFGHKYIVQLVVLKERRKVCLKYINKSACASEAVKYLTFKIYSRNLNRYEIEACRRGG</sequence>
<comment type="caution">
    <text evidence="1">The sequence shown here is derived from an EMBL/GenBank/DDBJ whole genome shotgun (WGS) entry which is preliminary data.</text>
</comment>
<dbReference type="AlphaFoldDB" id="A0AB34AKL0"/>
<evidence type="ECO:0000313" key="2">
    <source>
        <dbReference type="Proteomes" id="UP000321839"/>
    </source>
</evidence>
<protein>
    <submittedName>
        <fullName evidence="1">Uncharacterized protein</fullName>
    </submittedName>
</protein>
<dbReference type="EMBL" id="BKAW01000014">
    <property type="protein sequence ID" value="GEQ03844.1"/>
    <property type="molecule type" value="Genomic_DNA"/>
</dbReference>
<evidence type="ECO:0000313" key="1">
    <source>
        <dbReference type="EMBL" id="GEQ03844.1"/>
    </source>
</evidence>
<accession>A0AB34AKL0</accession>
<organism evidence="1 2">
    <name type="scientific">Staphylococcus ureilyticus</name>
    <name type="common">Staphylococcus cohnii subsp. urealyticus</name>
    <dbReference type="NCBI Taxonomy" id="94138"/>
    <lineage>
        <taxon>Bacteria</taxon>
        <taxon>Bacillati</taxon>
        <taxon>Bacillota</taxon>
        <taxon>Bacilli</taxon>
        <taxon>Bacillales</taxon>
        <taxon>Staphylococcaceae</taxon>
        <taxon>Staphylococcus</taxon>
        <taxon>Staphylococcus cohnii species complex</taxon>
    </lineage>
</organism>
<gene>
    <name evidence="1" type="ORF">SCO02_22850</name>
</gene>
<proteinExistence type="predicted"/>
<name>A0AB34AKL0_STAUR</name>
<reference evidence="1 2" key="1">
    <citation type="submission" date="2019-07" db="EMBL/GenBank/DDBJ databases">
        <title>Whole genome shotgun sequence of Staphylococcus cohnii subsp. urealyticus NBRC 109766.</title>
        <authorList>
            <person name="Hosoyama A."/>
            <person name="Uohara A."/>
            <person name="Ohji S."/>
            <person name="Ichikawa N."/>
        </authorList>
    </citation>
    <scope>NUCLEOTIDE SEQUENCE [LARGE SCALE GENOMIC DNA]</scope>
    <source>
        <strain evidence="1 2">NBRC 109766</strain>
    </source>
</reference>